<feature type="transmembrane region" description="Helical" evidence="4">
    <location>
        <begin position="46"/>
        <end position="68"/>
    </location>
</feature>
<protein>
    <recommendedName>
        <fullName evidence="5">CNNM transmembrane domain-containing protein</fullName>
    </recommendedName>
</protein>
<sequence length="321" mass="35475" precursor="true">MIGAFALFLGALSMNAFFSGTETGFFRLSRLRLVMEGIAGDRMSRILLWFANQPSIFVATALVGNNLANDLTSLSVVMATEAIWPQGGVLASVLPPLLVTPFMFICGDLLPKNVFFNAPNRLMRRSTPIVVVAAVLFAPITFLLWLLSLVLQLFTRERPQELRLSLARRELTAMLVEGHEAGLLRPVQRTLAQTMLAIGGQPVKNYAVPTSRMVRVTTTMSRSDMLRLAQRYNRALLPVEDPQQKRQLVGFVRAIDLFLESNETELHPEPFVELTENETFLSALGKLNVAEDALGHVVGLGGRSLGFVSGRDLRQALLRAQ</sequence>
<dbReference type="OrthoDB" id="274143at2"/>
<keyword evidence="7" id="KW-1185">Reference proteome</keyword>
<gene>
    <name evidence="6" type="ORF">I41_34600</name>
</gene>
<feature type="domain" description="CNNM transmembrane" evidence="5">
    <location>
        <begin position="1"/>
        <end position="188"/>
    </location>
</feature>
<dbReference type="Pfam" id="PF01595">
    <property type="entry name" value="CNNM"/>
    <property type="match status" value="1"/>
</dbReference>
<dbReference type="PANTHER" id="PTHR22777">
    <property type="entry name" value="HEMOLYSIN-RELATED"/>
    <property type="match status" value="1"/>
</dbReference>
<evidence type="ECO:0000256" key="4">
    <source>
        <dbReference type="SAM" id="Phobius"/>
    </source>
</evidence>
<keyword evidence="3 4" id="KW-0472">Membrane</keyword>
<dbReference type="AlphaFoldDB" id="A0A517U0X7"/>
<dbReference type="PROSITE" id="PS51846">
    <property type="entry name" value="CNNM"/>
    <property type="match status" value="1"/>
</dbReference>
<evidence type="ECO:0000259" key="5">
    <source>
        <dbReference type="PROSITE" id="PS51846"/>
    </source>
</evidence>
<feature type="transmembrane region" description="Helical" evidence="4">
    <location>
        <begin position="88"/>
        <end position="110"/>
    </location>
</feature>
<name>A0A517U0X7_9BACT</name>
<keyword evidence="3 4" id="KW-0812">Transmembrane</keyword>
<keyword evidence="3 4" id="KW-1133">Transmembrane helix</keyword>
<reference evidence="6 7" key="1">
    <citation type="submission" date="2019-02" db="EMBL/GenBank/DDBJ databases">
        <title>Deep-cultivation of Planctomycetes and their phenomic and genomic characterization uncovers novel biology.</title>
        <authorList>
            <person name="Wiegand S."/>
            <person name="Jogler M."/>
            <person name="Boedeker C."/>
            <person name="Pinto D."/>
            <person name="Vollmers J."/>
            <person name="Rivas-Marin E."/>
            <person name="Kohn T."/>
            <person name="Peeters S.H."/>
            <person name="Heuer A."/>
            <person name="Rast P."/>
            <person name="Oberbeckmann S."/>
            <person name="Bunk B."/>
            <person name="Jeske O."/>
            <person name="Meyerdierks A."/>
            <person name="Storesund J.E."/>
            <person name="Kallscheuer N."/>
            <person name="Luecker S."/>
            <person name="Lage O.M."/>
            <person name="Pohl T."/>
            <person name="Merkel B.J."/>
            <person name="Hornburger P."/>
            <person name="Mueller R.-W."/>
            <person name="Bruemmer F."/>
            <person name="Labrenz M."/>
            <person name="Spormann A.M."/>
            <person name="Op den Camp H."/>
            <person name="Overmann J."/>
            <person name="Amann R."/>
            <person name="Jetten M.S.M."/>
            <person name="Mascher T."/>
            <person name="Medema M.H."/>
            <person name="Devos D.P."/>
            <person name="Kaster A.-K."/>
            <person name="Ovreas L."/>
            <person name="Rohde M."/>
            <person name="Galperin M.Y."/>
            <person name="Jogler C."/>
        </authorList>
    </citation>
    <scope>NUCLEOTIDE SEQUENCE [LARGE SCALE GENOMIC DNA]</scope>
    <source>
        <strain evidence="6 7">I41</strain>
    </source>
</reference>
<proteinExistence type="predicted"/>
<dbReference type="InterPro" id="IPR046342">
    <property type="entry name" value="CBS_dom_sf"/>
</dbReference>
<evidence type="ECO:0000313" key="6">
    <source>
        <dbReference type="EMBL" id="QDT74265.1"/>
    </source>
</evidence>
<dbReference type="Proteomes" id="UP000317909">
    <property type="component" value="Chromosome"/>
</dbReference>
<dbReference type="GO" id="GO:0005886">
    <property type="term" value="C:plasma membrane"/>
    <property type="evidence" value="ECO:0007669"/>
    <property type="project" value="TreeGrafter"/>
</dbReference>
<evidence type="ECO:0000256" key="2">
    <source>
        <dbReference type="ARBA" id="ARBA00023122"/>
    </source>
</evidence>
<feature type="transmembrane region" description="Helical" evidence="4">
    <location>
        <begin position="130"/>
        <end position="154"/>
    </location>
</feature>
<dbReference type="RefSeq" id="WP_145434032.1">
    <property type="nucleotide sequence ID" value="NZ_CP036339.1"/>
</dbReference>
<accession>A0A517U0X7</accession>
<dbReference type="KEGG" id="llh:I41_34600"/>
<dbReference type="EMBL" id="CP036339">
    <property type="protein sequence ID" value="QDT74265.1"/>
    <property type="molecule type" value="Genomic_DNA"/>
</dbReference>
<keyword evidence="1" id="KW-0677">Repeat</keyword>
<dbReference type="PANTHER" id="PTHR22777:SF17">
    <property type="entry name" value="UPF0053 PROTEIN SLL0260"/>
    <property type="match status" value="1"/>
</dbReference>
<dbReference type="SUPFAM" id="SSF54631">
    <property type="entry name" value="CBS-domain pair"/>
    <property type="match status" value="1"/>
</dbReference>
<evidence type="ECO:0000313" key="7">
    <source>
        <dbReference type="Proteomes" id="UP000317909"/>
    </source>
</evidence>
<keyword evidence="2" id="KW-0129">CBS domain</keyword>
<feature type="transmembrane region" description="Helical" evidence="4">
    <location>
        <begin position="6"/>
        <end position="26"/>
    </location>
</feature>
<dbReference type="InterPro" id="IPR002550">
    <property type="entry name" value="CNNM"/>
</dbReference>
<evidence type="ECO:0000256" key="3">
    <source>
        <dbReference type="PROSITE-ProRule" id="PRU01193"/>
    </source>
</evidence>
<organism evidence="6 7">
    <name type="scientific">Lacipirellula limnantheis</name>
    <dbReference type="NCBI Taxonomy" id="2528024"/>
    <lineage>
        <taxon>Bacteria</taxon>
        <taxon>Pseudomonadati</taxon>
        <taxon>Planctomycetota</taxon>
        <taxon>Planctomycetia</taxon>
        <taxon>Pirellulales</taxon>
        <taxon>Lacipirellulaceae</taxon>
        <taxon>Lacipirellula</taxon>
    </lineage>
</organism>
<evidence type="ECO:0000256" key="1">
    <source>
        <dbReference type="ARBA" id="ARBA00022737"/>
    </source>
</evidence>